<evidence type="ECO:0000256" key="6">
    <source>
        <dbReference type="ARBA" id="ARBA00022525"/>
    </source>
</evidence>
<dbReference type="InterPro" id="IPR001944">
    <property type="entry name" value="Glycoside_Hdrlase_35"/>
</dbReference>
<dbReference type="FunFam" id="3.20.20.80:FF:000267">
    <property type="entry name" value="Beta-galactosidase"/>
    <property type="match status" value="1"/>
</dbReference>
<dbReference type="InterPro" id="IPR000922">
    <property type="entry name" value="Lectin_gal-bd_dom"/>
</dbReference>
<comment type="subcellular location">
    <subcellularLocation>
        <location evidence="2">Secreted</location>
        <location evidence="2">Extracellular space</location>
        <location evidence="2">Apoplast</location>
    </subcellularLocation>
</comment>
<evidence type="ECO:0000256" key="11">
    <source>
        <dbReference type="RuleBase" id="RU003679"/>
    </source>
</evidence>
<dbReference type="GO" id="GO:0004565">
    <property type="term" value="F:beta-galactosidase activity"/>
    <property type="evidence" value="ECO:0007669"/>
    <property type="project" value="UniProtKB-EC"/>
</dbReference>
<keyword evidence="6" id="KW-0964">Secreted</keyword>
<keyword evidence="7 12" id="KW-0732">Signal</keyword>
<name>A0AA38WQ67_9ASTR</name>
<dbReference type="EC" id="3.2.1.23" evidence="4"/>
<dbReference type="FunFam" id="2.60.120.260:FF:000097">
    <property type="entry name" value="Beta-galactosidase"/>
    <property type="match status" value="1"/>
</dbReference>
<comment type="similarity">
    <text evidence="3 11">Belongs to the glycosyl hydrolase 35 family.</text>
</comment>
<evidence type="ECO:0000256" key="10">
    <source>
        <dbReference type="ARBA" id="ARBA00023295"/>
    </source>
</evidence>
<dbReference type="Pfam" id="PF21467">
    <property type="entry name" value="BetaGal_gal-bd"/>
    <property type="match status" value="1"/>
</dbReference>
<dbReference type="FunFam" id="2.60.120.740:FF:000002">
    <property type="entry name" value="Beta-galactosidase"/>
    <property type="match status" value="1"/>
</dbReference>
<dbReference type="Pfam" id="PF02140">
    <property type="entry name" value="SUEL_Lectin"/>
    <property type="match status" value="1"/>
</dbReference>
<keyword evidence="15" id="KW-1185">Reference proteome</keyword>
<keyword evidence="8" id="KW-0378">Hydrolase</keyword>
<dbReference type="Pfam" id="PF17834">
    <property type="entry name" value="GHD"/>
    <property type="match status" value="1"/>
</dbReference>
<dbReference type="InterPro" id="IPR017853">
    <property type="entry name" value="GH"/>
</dbReference>
<reference evidence="14" key="1">
    <citation type="submission" date="2023-03" db="EMBL/GenBank/DDBJ databases">
        <title>Chromosome-scale reference genome and RAD-based genetic map of yellow starthistle (Centaurea solstitialis) reveal putative structural variation and QTLs associated with invader traits.</title>
        <authorList>
            <person name="Reatini B."/>
            <person name="Cang F.A."/>
            <person name="Jiang Q."/>
            <person name="Mckibben M.T.W."/>
            <person name="Barker M.S."/>
            <person name="Rieseberg L.H."/>
            <person name="Dlugosch K.M."/>
        </authorList>
    </citation>
    <scope>NUCLEOTIDE SEQUENCE</scope>
    <source>
        <strain evidence="14">CAN-66</strain>
        <tissue evidence="14">Leaf</tissue>
    </source>
</reference>
<comment type="catalytic activity">
    <reaction evidence="1">
        <text>Hydrolysis of terminal non-reducing beta-D-galactose residues in beta-D-galactosides.</text>
        <dbReference type="EC" id="3.2.1.23"/>
    </reaction>
</comment>
<evidence type="ECO:0000313" key="15">
    <source>
        <dbReference type="Proteomes" id="UP001172457"/>
    </source>
</evidence>
<dbReference type="Proteomes" id="UP001172457">
    <property type="component" value="Chromosome 3"/>
</dbReference>
<dbReference type="AlphaFoldDB" id="A0AA38WQ67"/>
<dbReference type="FunFam" id="2.60.120.260:FF:000142">
    <property type="entry name" value="Beta-galactosidase"/>
    <property type="match status" value="1"/>
</dbReference>
<dbReference type="InterPro" id="IPR048913">
    <property type="entry name" value="BetaGal_gal-bd"/>
</dbReference>
<dbReference type="PANTHER" id="PTHR23421">
    <property type="entry name" value="BETA-GALACTOSIDASE RELATED"/>
    <property type="match status" value="1"/>
</dbReference>
<dbReference type="InterPro" id="IPR008979">
    <property type="entry name" value="Galactose-bd-like_sf"/>
</dbReference>
<dbReference type="Gene3D" id="2.60.120.740">
    <property type="match status" value="1"/>
</dbReference>
<dbReference type="SUPFAM" id="SSF49785">
    <property type="entry name" value="Galactose-binding domain-like"/>
    <property type="match status" value="2"/>
</dbReference>
<evidence type="ECO:0000259" key="13">
    <source>
        <dbReference type="PROSITE" id="PS50228"/>
    </source>
</evidence>
<feature type="chain" id="PRO_5041462046" description="beta-galactosidase" evidence="12">
    <location>
        <begin position="28"/>
        <end position="917"/>
    </location>
</feature>
<gene>
    <name evidence="14" type="ORF">OSB04_011600</name>
</gene>
<dbReference type="EMBL" id="JARYMX010000003">
    <property type="protein sequence ID" value="KAJ9556986.1"/>
    <property type="molecule type" value="Genomic_DNA"/>
</dbReference>
<dbReference type="CDD" id="cd22842">
    <property type="entry name" value="Gal_Rha_Lectin_BGal"/>
    <property type="match status" value="1"/>
</dbReference>
<dbReference type="PROSITE" id="PS50228">
    <property type="entry name" value="SUEL_LECTIN"/>
    <property type="match status" value="1"/>
</dbReference>
<dbReference type="SUPFAM" id="SSF51445">
    <property type="entry name" value="(Trans)glycosidases"/>
    <property type="match status" value="1"/>
</dbReference>
<evidence type="ECO:0000313" key="14">
    <source>
        <dbReference type="EMBL" id="KAJ9556986.1"/>
    </source>
</evidence>
<protein>
    <recommendedName>
        <fullName evidence="4">beta-galactosidase</fullName>
        <ecNumber evidence="4">3.2.1.23</ecNumber>
    </recommendedName>
</protein>
<dbReference type="GO" id="GO:0030246">
    <property type="term" value="F:carbohydrate binding"/>
    <property type="evidence" value="ECO:0007669"/>
    <property type="project" value="InterPro"/>
</dbReference>
<evidence type="ECO:0000256" key="2">
    <source>
        <dbReference type="ARBA" id="ARBA00004271"/>
    </source>
</evidence>
<dbReference type="GO" id="GO:0048046">
    <property type="term" value="C:apoplast"/>
    <property type="evidence" value="ECO:0007669"/>
    <property type="project" value="UniProtKB-SubCell"/>
</dbReference>
<dbReference type="InterPro" id="IPR031330">
    <property type="entry name" value="Gly_Hdrlase_35_cat"/>
</dbReference>
<dbReference type="PRINTS" id="PR00742">
    <property type="entry name" value="GLHYDRLASE35"/>
</dbReference>
<evidence type="ECO:0000256" key="3">
    <source>
        <dbReference type="ARBA" id="ARBA00009809"/>
    </source>
</evidence>
<evidence type="ECO:0000256" key="7">
    <source>
        <dbReference type="ARBA" id="ARBA00022729"/>
    </source>
</evidence>
<keyword evidence="10" id="KW-0326">Glycosidase</keyword>
<proteinExistence type="inferred from homology"/>
<keyword evidence="9" id="KW-0325">Glycoprotein</keyword>
<evidence type="ECO:0000256" key="8">
    <source>
        <dbReference type="ARBA" id="ARBA00022801"/>
    </source>
</evidence>
<evidence type="ECO:0000256" key="5">
    <source>
        <dbReference type="ARBA" id="ARBA00022523"/>
    </source>
</evidence>
<evidence type="ECO:0000256" key="9">
    <source>
        <dbReference type="ARBA" id="ARBA00023180"/>
    </source>
</evidence>
<dbReference type="InterPro" id="IPR043159">
    <property type="entry name" value="Lectin_gal-bd_sf"/>
</dbReference>
<evidence type="ECO:0000256" key="1">
    <source>
        <dbReference type="ARBA" id="ARBA00001412"/>
    </source>
</evidence>
<dbReference type="Gene3D" id="3.20.20.80">
    <property type="entry name" value="Glycosidases"/>
    <property type="match status" value="1"/>
</dbReference>
<comment type="caution">
    <text evidence="14">The sequence shown here is derived from an EMBL/GenBank/DDBJ whole genome shotgun (WGS) entry which is preliminary data.</text>
</comment>
<accession>A0AA38WQ67</accession>
<evidence type="ECO:0000256" key="12">
    <source>
        <dbReference type="SAM" id="SignalP"/>
    </source>
</evidence>
<evidence type="ECO:0000256" key="4">
    <source>
        <dbReference type="ARBA" id="ARBA00012756"/>
    </source>
</evidence>
<dbReference type="InterPro" id="IPR041392">
    <property type="entry name" value="GHD"/>
</dbReference>
<organism evidence="14 15">
    <name type="scientific">Centaurea solstitialis</name>
    <name type="common">yellow star-thistle</name>
    <dbReference type="NCBI Taxonomy" id="347529"/>
    <lineage>
        <taxon>Eukaryota</taxon>
        <taxon>Viridiplantae</taxon>
        <taxon>Streptophyta</taxon>
        <taxon>Embryophyta</taxon>
        <taxon>Tracheophyta</taxon>
        <taxon>Spermatophyta</taxon>
        <taxon>Magnoliopsida</taxon>
        <taxon>eudicotyledons</taxon>
        <taxon>Gunneridae</taxon>
        <taxon>Pentapetalae</taxon>
        <taxon>asterids</taxon>
        <taxon>campanulids</taxon>
        <taxon>Asterales</taxon>
        <taxon>Asteraceae</taxon>
        <taxon>Carduoideae</taxon>
        <taxon>Cardueae</taxon>
        <taxon>Centaureinae</taxon>
        <taxon>Centaurea</taxon>
    </lineage>
</organism>
<feature type="domain" description="SUEL-type lectin" evidence="13">
    <location>
        <begin position="831"/>
        <end position="917"/>
    </location>
</feature>
<dbReference type="Pfam" id="PF01301">
    <property type="entry name" value="Glyco_hydro_35"/>
    <property type="match status" value="2"/>
</dbReference>
<sequence length="917" mass="102615">MASTACTLLLFFFFFFTCLYISPFAAAAGNVTYDSRSLIINGERKLLISAAIHYPRSVPAMWPGLVKTAKEGGVDVIETYVFWNGHEPSPGNYYFGGRYDLLKFVKIVQDAGMLLILRIGPFVAAEWNFGGIPVWLHYVPGTVFRTDNEPFKHYMQNFTTLIVNMMKKEKFFASQGGPIILSQASFLGLSSFHTFIFLETEHLKNGSGRPQSFNFQVENEYGYYEAAYGEGGKRYTQWAAKMALSQNTGVPWIMCQQWDAPDPVINTCNSFYCDDFKPSFPTMPKIWTENWPGWFKTFGGRDPHRPAEDVAYSVARFFQKGGSAHNYYMYHGGTNFGRTSGGPFITTSYDYDAPIDEYGLPRFPKWGHLKELHRAIKLCERALLNNKPTLVHLGSLLEADVYEDQSGSCAAFIANLDDKNEKTVHFRNVSYTLPAWSVSILPDCKNVVFNTAKVGSQTSTIEMEPEQLKPSIASPHKDLKPLSWEIFVEKAGIWGQADFTRKGFVDHINTTQDTTDYLWHTTTLFVDVNEEFLTKGGQPTLLIESKGHALHAFVNGILQASAAGNGTVSPFKFKSPVSLKAGKNEIAILSMTVGLSNAGSFYEWVPAGLTSMKLQGLKNGTVDLSNGTWTYKIGLEGEHLGLYDANGLKNVNWRSVSEPPKNQPLTWYKAVVDAPPGDEPVALDMVHMGKGLAWLNGEEIGRYWPRKAPNDKCVKACDYRGKFNPDKCNTGCGEPTQRCAYCLLVSFALQSLPIVYRKYQESYLIRGITRIEQLTWYHVPRSWFKPSGNVLVMFEEKGGDPTQIRFSRRKLSSLCAHVSEDHPSFLTDDLHKNKADLELKCPMNMHISAFKFASYGTPTGACQSYAIGDCHDPDSTSVVEKLCLNKNECTVELTENNFKTEICPGVTKKLAVEATCS</sequence>
<keyword evidence="5" id="KW-0052">Apoplast</keyword>
<dbReference type="Gene3D" id="2.60.120.260">
    <property type="entry name" value="Galactose-binding domain-like"/>
    <property type="match status" value="1"/>
</dbReference>
<dbReference type="GO" id="GO:0005975">
    <property type="term" value="P:carbohydrate metabolic process"/>
    <property type="evidence" value="ECO:0007669"/>
    <property type="project" value="InterPro"/>
</dbReference>
<feature type="signal peptide" evidence="12">
    <location>
        <begin position="1"/>
        <end position="27"/>
    </location>
</feature>